<dbReference type="InterPro" id="IPR022791">
    <property type="entry name" value="L-PG_synthase/AglD"/>
</dbReference>
<dbReference type="Proteomes" id="UP000294947">
    <property type="component" value="Unassembled WGS sequence"/>
</dbReference>
<proteinExistence type="predicted"/>
<keyword evidence="2" id="KW-1003">Cell membrane</keyword>
<keyword evidence="8" id="KW-1185">Reference proteome</keyword>
<evidence type="ECO:0000256" key="4">
    <source>
        <dbReference type="ARBA" id="ARBA00022989"/>
    </source>
</evidence>
<dbReference type="PANTHER" id="PTHR39087:SF2">
    <property type="entry name" value="UPF0104 MEMBRANE PROTEIN MJ1595"/>
    <property type="match status" value="1"/>
</dbReference>
<reference evidence="7 8" key="1">
    <citation type="submission" date="2019-03" db="EMBL/GenBank/DDBJ databases">
        <title>Draft genome sequences of novel Actinobacteria.</title>
        <authorList>
            <person name="Sahin N."/>
            <person name="Ay H."/>
            <person name="Saygin H."/>
        </authorList>
    </citation>
    <scope>NUCLEOTIDE SEQUENCE [LARGE SCALE GENOMIC DNA]</scope>
    <source>
        <strain evidence="7 8">7K502</strain>
    </source>
</reference>
<dbReference type="OrthoDB" id="3570324at2"/>
<evidence type="ECO:0000256" key="2">
    <source>
        <dbReference type="ARBA" id="ARBA00022475"/>
    </source>
</evidence>
<gene>
    <name evidence="7" type="ORF">E1288_22860</name>
</gene>
<feature type="transmembrane region" description="Helical" evidence="6">
    <location>
        <begin position="46"/>
        <end position="64"/>
    </location>
</feature>
<name>A0A4R4YS81_9PSEU</name>
<organism evidence="7 8">
    <name type="scientific">Saccharopolyspora elongata</name>
    <dbReference type="NCBI Taxonomy" id="2530387"/>
    <lineage>
        <taxon>Bacteria</taxon>
        <taxon>Bacillati</taxon>
        <taxon>Actinomycetota</taxon>
        <taxon>Actinomycetes</taxon>
        <taxon>Pseudonocardiales</taxon>
        <taxon>Pseudonocardiaceae</taxon>
        <taxon>Saccharopolyspora</taxon>
    </lineage>
</organism>
<keyword evidence="3 6" id="KW-0812">Transmembrane</keyword>
<evidence type="ECO:0000313" key="7">
    <source>
        <dbReference type="EMBL" id="TDD48138.1"/>
    </source>
</evidence>
<feature type="transmembrane region" description="Helical" evidence="6">
    <location>
        <begin position="150"/>
        <end position="173"/>
    </location>
</feature>
<dbReference type="EMBL" id="SMKW01000031">
    <property type="protein sequence ID" value="TDD48138.1"/>
    <property type="molecule type" value="Genomic_DNA"/>
</dbReference>
<evidence type="ECO:0000256" key="6">
    <source>
        <dbReference type="SAM" id="Phobius"/>
    </source>
</evidence>
<comment type="caution">
    <text evidence="7">The sequence shown here is derived from an EMBL/GenBank/DDBJ whole genome shotgun (WGS) entry which is preliminary data.</text>
</comment>
<keyword evidence="4 6" id="KW-1133">Transmembrane helix</keyword>
<dbReference type="Pfam" id="PF03706">
    <property type="entry name" value="LPG_synthase_TM"/>
    <property type="match status" value="1"/>
</dbReference>
<feature type="transmembrane region" description="Helical" evidence="6">
    <location>
        <begin position="120"/>
        <end position="144"/>
    </location>
</feature>
<dbReference type="GO" id="GO:0005886">
    <property type="term" value="C:plasma membrane"/>
    <property type="evidence" value="ECO:0007669"/>
    <property type="project" value="UniProtKB-SubCell"/>
</dbReference>
<protein>
    <submittedName>
        <fullName evidence="7">Flippase-like domain-containing protein</fullName>
    </submittedName>
</protein>
<keyword evidence="5 6" id="KW-0472">Membrane</keyword>
<dbReference type="NCBIfam" id="TIGR00374">
    <property type="entry name" value="flippase-like domain"/>
    <property type="match status" value="1"/>
</dbReference>
<evidence type="ECO:0000256" key="5">
    <source>
        <dbReference type="ARBA" id="ARBA00023136"/>
    </source>
</evidence>
<evidence type="ECO:0000256" key="3">
    <source>
        <dbReference type="ARBA" id="ARBA00022692"/>
    </source>
</evidence>
<evidence type="ECO:0000256" key="1">
    <source>
        <dbReference type="ARBA" id="ARBA00004651"/>
    </source>
</evidence>
<comment type="subcellular location">
    <subcellularLocation>
        <location evidence="1">Cell membrane</location>
        <topology evidence="1">Multi-pass membrane protein</topology>
    </subcellularLocation>
</comment>
<dbReference type="AlphaFoldDB" id="A0A4R4YS81"/>
<dbReference type="PANTHER" id="PTHR39087">
    <property type="entry name" value="UPF0104 MEMBRANE PROTEIN MJ1595"/>
    <property type="match status" value="1"/>
</dbReference>
<feature type="transmembrane region" description="Helical" evidence="6">
    <location>
        <begin position="313"/>
        <end position="330"/>
    </location>
</feature>
<feature type="transmembrane region" description="Helical" evidence="6">
    <location>
        <begin position="226"/>
        <end position="251"/>
    </location>
</feature>
<evidence type="ECO:0000313" key="8">
    <source>
        <dbReference type="Proteomes" id="UP000294947"/>
    </source>
</evidence>
<accession>A0A4R4YS81</accession>
<sequence length="338" mass="35716">MQKVVRRTVQWSVLVAGVGVLAWQLPALTGESGRLRAALAGLRWEWVVVAALLGLGSLVAYGELHRRLLIAGGVHLGVRAVQAIHFAENALSTTLPALGDPAGFAYATYQLRQRDVGVALAVWSTVLSGVVATVVLMVLGVVGLGTSGSIPTFIAVVLVLGIASASWACWRVVTHAELLHRGLRGLTRLARRIPLLERGSWAADPDAAARRMSERVRLLRPSRSQWAVILAIAALSWVFDFLSLMATVVALGAPVSWSAFVMGFLVVQASIALQIMPGGAGLAEAGLLGVLVSSGAPVAQAMAIVLVYRGINWVGLAVVGWLVYAVQIHASPRRSDRS</sequence>